<evidence type="ECO:0000256" key="1">
    <source>
        <dbReference type="SAM" id="Phobius"/>
    </source>
</evidence>
<feature type="transmembrane region" description="Helical" evidence="1">
    <location>
        <begin position="186"/>
        <end position="206"/>
    </location>
</feature>
<accession>A0A5B8Z5S2</accession>
<dbReference type="Proteomes" id="UP000321555">
    <property type="component" value="Chromosome"/>
</dbReference>
<reference evidence="3" key="1">
    <citation type="submission" date="2019-08" db="EMBL/GenBank/DDBJ databases">
        <authorList>
            <person name="Zheng X."/>
        </authorList>
    </citation>
    <scope>NUCLEOTIDE SEQUENCE [LARGE SCALE GENOMIC DNA]</scope>
    <source>
        <strain evidence="3">FJAT-25496</strain>
    </source>
</reference>
<dbReference type="GO" id="GO:0005886">
    <property type="term" value="C:plasma membrane"/>
    <property type="evidence" value="ECO:0007669"/>
    <property type="project" value="UniProtKB-SubCell"/>
</dbReference>
<dbReference type="GO" id="GO:0140359">
    <property type="term" value="F:ABC-type transporter activity"/>
    <property type="evidence" value="ECO:0007669"/>
    <property type="project" value="InterPro"/>
</dbReference>
<dbReference type="KEGG" id="bda:FSZ17_14035"/>
<keyword evidence="1" id="KW-0812">Transmembrane</keyword>
<gene>
    <name evidence="2" type="ORF">FSZ17_14035</name>
</gene>
<organism evidence="2 3">
    <name type="scientific">Cytobacillus dafuensis</name>
    <name type="common">Bacillus dafuensis</name>
    <dbReference type="NCBI Taxonomy" id="1742359"/>
    <lineage>
        <taxon>Bacteria</taxon>
        <taxon>Bacillati</taxon>
        <taxon>Bacillota</taxon>
        <taxon>Bacilli</taxon>
        <taxon>Bacillales</taxon>
        <taxon>Bacillaceae</taxon>
        <taxon>Cytobacillus</taxon>
    </lineage>
</organism>
<proteinExistence type="predicted"/>
<protein>
    <submittedName>
        <fullName evidence="2">ABC transporter permease subunit</fullName>
    </submittedName>
</protein>
<dbReference type="EMBL" id="CP042593">
    <property type="protein sequence ID" value="QED48268.1"/>
    <property type="molecule type" value="Genomic_DNA"/>
</dbReference>
<evidence type="ECO:0000313" key="3">
    <source>
        <dbReference type="Proteomes" id="UP000321555"/>
    </source>
</evidence>
<keyword evidence="1" id="KW-0472">Membrane</keyword>
<evidence type="ECO:0000313" key="2">
    <source>
        <dbReference type="EMBL" id="QED48268.1"/>
    </source>
</evidence>
<feature type="transmembrane region" description="Helical" evidence="1">
    <location>
        <begin position="21"/>
        <end position="42"/>
    </location>
</feature>
<name>A0A5B8Z5S2_CYTDA</name>
<dbReference type="RefSeq" id="WP_057771089.1">
    <property type="nucleotide sequence ID" value="NZ_CP042593.1"/>
</dbReference>
<dbReference type="AlphaFoldDB" id="A0A5B8Z5S2"/>
<feature type="transmembrane region" description="Helical" evidence="1">
    <location>
        <begin position="230"/>
        <end position="252"/>
    </location>
</feature>
<feature type="transmembrane region" description="Helical" evidence="1">
    <location>
        <begin position="121"/>
        <end position="141"/>
    </location>
</feature>
<feature type="transmembrane region" description="Helical" evidence="1">
    <location>
        <begin position="153"/>
        <end position="174"/>
    </location>
</feature>
<feature type="transmembrane region" description="Helical" evidence="1">
    <location>
        <begin position="68"/>
        <end position="94"/>
    </location>
</feature>
<sequence>MNQWMVLFNKELVEMSRNFKWIWVPIVFILLAVKEPLTLHYMPQIIDALGGLPEGAVIEIPVPSASEVLIAILGQFNTLGVLIIVLTSMGIIAAERKSGVAAIILVKPVSYASFVTSKWTAAMLLMWVSYFIGYVASWYYVVILFEAVPFIDFFQSFLLNGIWLSFVLTMTIFINSFNKSPGVVGFISIAIIILLSLLSSLFSRWIEWSPSLLPTYTSTFLLNNEIPDNVLSAVIVAIIGMIILLICSISIFRRKELA</sequence>
<dbReference type="OrthoDB" id="4187110at2"/>
<keyword evidence="3" id="KW-1185">Reference proteome</keyword>
<dbReference type="STRING" id="1742359.GCA_001439625_01879"/>
<keyword evidence="1" id="KW-1133">Transmembrane helix</keyword>